<gene>
    <name evidence="3" type="ORF">KL86DYS1_31033</name>
</gene>
<dbReference type="AlphaFoldDB" id="A0A212K0V9"/>
<evidence type="ECO:0000256" key="1">
    <source>
        <dbReference type="ARBA" id="ARBA00022676"/>
    </source>
</evidence>
<dbReference type="Pfam" id="PF01075">
    <property type="entry name" value="Glyco_transf_9"/>
    <property type="match status" value="1"/>
</dbReference>
<accession>A0A212K0V9</accession>
<organism evidence="3">
    <name type="scientific">uncultured Dysgonomonas sp</name>
    <dbReference type="NCBI Taxonomy" id="206096"/>
    <lineage>
        <taxon>Bacteria</taxon>
        <taxon>Pseudomonadati</taxon>
        <taxon>Bacteroidota</taxon>
        <taxon>Bacteroidia</taxon>
        <taxon>Bacteroidales</taxon>
        <taxon>Dysgonomonadaceae</taxon>
        <taxon>Dysgonomonas</taxon>
        <taxon>environmental samples</taxon>
    </lineage>
</organism>
<keyword evidence="2" id="KW-0808">Transferase</keyword>
<dbReference type="CDD" id="cd03789">
    <property type="entry name" value="GT9_LPS_heptosyltransferase"/>
    <property type="match status" value="1"/>
</dbReference>
<evidence type="ECO:0008006" key="4">
    <source>
        <dbReference type="Google" id="ProtNLM"/>
    </source>
</evidence>
<dbReference type="RefSeq" id="WP_296943280.1">
    <property type="nucleotide sequence ID" value="NZ_LT599032.1"/>
</dbReference>
<dbReference type="PANTHER" id="PTHR30160:SF22">
    <property type="entry name" value="LIPOPOLYSACCHARIDE CORE BIOSYNTHESIS PROTEIN"/>
    <property type="match status" value="1"/>
</dbReference>
<dbReference type="GO" id="GO:0008713">
    <property type="term" value="F:ADP-heptose-lipopolysaccharide heptosyltransferase activity"/>
    <property type="evidence" value="ECO:0007669"/>
    <property type="project" value="TreeGrafter"/>
</dbReference>
<dbReference type="EMBL" id="FLUM01000003">
    <property type="protein sequence ID" value="SBW05145.1"/>
    <property type="molecule type" value="Genomic_DNA"/>
</dbReference>
<name>A0A212K0V9_9BACT</name>
<dbReference type="GO" id="GO:0009244">
    <property type="term" value="P:lipopolysaccharide core region biosynthetic process"/>
    <property type="evidence" value="ECO:0007669"/>
    <property type="project" value="TreeGrafter"/>
</dbReference>
<protein>
    <recommendedName>
        <fullName evidence="4">Heptosyltransferase</fullName>
    </recommendedName>
</protein>
<evidence type="ECO:0000256" key="2">
    <source>
        <dbReference type="ARBA" id="ARBA00022679"/>
    </source>
</evidence>
<evidence type="ECO:0000313" key="3">
    <source>
        <dbReference type="EMBL" id="SBW05145.1"/>
    </source>
</evidence>
<dbReference type="InterPro" id="IPR002201">
    <property type="entry name" value="Glyco_trans_9"/>
</dbReference>
<dbReference type="InterPro" id="IPR051199">
    <property type="entry name" value="LPS_LOS_Heptosyltrfase"/>
</dbReference>
<dbReference type="Gene3D" id="3.40.50.2000">
    <property type="entry name" value="Glycogen Phosphorylase B"/>
    <property type="match status" value="2"/>
</dbReference>
<reference evidence="3" key="1">
    <citation type="submission" date="2016-04" db="EMBL/GenBank/DDBJ databases">
        <authorList>
            <person name="Evans L.H."/>
            <person name="Alamgir A."/>
            <person name="Owens N."/>
            <person name="Weber N.D."/>
            <person name="Virtaneva K."/>
            <person name="Barbian K."/>
            <person name="Babar A."/>
            <person name="Rosenke K."/>
        </authorList>
    </citation>
    <scope>NUCLEOTIDE SEQUENCE</scope>
    <source>
        <strain evidence="3">86-1</strain>
    </source>
</reference>
<dbReference type="SUPFAM" id="SSF53756">
    <property type="entry name" value="UDP-Glycosyltransferase/glycogen phosphorylase"/>
    <property type="match status" value="1"/>
</dbReference>
<keyword evidence="1" id="KW-0328">Glycosyltransferase</keyword>
<dbReference type="GO" id="GO:0005829">
    <property type="term" value="C:cytosol"/>
    <property type="evidence" value="ECO:0007669"/>
    <property type="project" value="TreeGrafter"/>
</dbReference>
<dbReference type="PANTHER" id="PTHR30160">
    <property type="entry name" value="TETRAACYLDISACCHARIDE 4'-KINASE-RELATED"/>
    <property type="match status" value="1"/>
</dbReference>
<proteinExistence type="predicted"/>
<sequence length="351" mass="39958">MANTLIIRYHRIGDALIVLPLIVSLATKYKEDTFTILTNERFNTFLEVMPPNVVFKPMISKKSKGAFRGLVFSIKKRLFSAKMKSFANSFDKIAFLQYDIIEQKLHKSILQNNLNIEIALTNENRFFSEERIPNKCNDGLTMIDLHKEALANLGYNGLQPIFNPMAIKKRDSDKLFNKLNISSNKKLIAISPFSKERTKIYPLNKMEEVISYFSKKDEYQVLIFGGGIREKKQVDAWIETYPSVISLIDRISFDEETTVMAKCSIALTMDSANLHLAALLNVSVISIWGATAPQNGYYPSNLDRKDALIKDLSCQPCSIFGNKPCSNPKTFDCLDINSKIVIQRIENILFK</sequence>